<dbReference type="AlphaFoldDB" id="A0A931AY88"/>
<evidence type="ECO:0000256" key="16">
    <source>
        <dbReference type="SAM" id="MobiDB-lite"/>
    </source>
</evidence>
<keyword evidence="9" id="KW-0460">Magnesium</keyword>
<dbReference type="SUPFAM" id="SSF55781">
    <property type="entry name" value="GAF domain-like"/>
    <property type="match status" value="2"/>
</dbReference>
<dbReference type="GO" id="GO:0004722">
    <property type="term" value="F:protein serine/threonine phosphatase activity"/>
    <property type="evidence" value="ECO:0007669"/>
    <property type="project" value="UniProtKB-EC"/>
</dbReference>
<dbReference type="InterPro" id="IPR052016">
    <property type="entry name" value="Bact_Sigma-Reg"/>
</dbReference>
<evidence type="ECO:0000256" key="7">
    <source>
        <dbReference type="ARBA" id="ARBA00022801"/>
    </source>
</evidence>
<evidence type="ECO:0000256" key="15">
    <source>
        <dbReference type="ARBA" id="ARBA00081350"/>
    </source>
</evidence>
<dbReference type="Gene3D" id="3.60.40.10">
    <property type="entry name" value="PPM-type phosphatase domain"/>
    <property type="match status" value="1"/>
</dbReference>
<evidence type="ECO:0000256" key="8">
    <source>
        <dbReference type="ARBA" id="ARBA00022840"/>
    </source>
</evidence>
<evidence type="ECO:0000313" key="18">
    <source>
        <dbReference type="EMBL" id="MBF9066926.1"/>
    </source>
</evidence>
<dbReference type="SUPFAM" id="SSF55785">
    <property type="entry name" value="PYP-like sensor domain (PAS domain)"/>
    <property type="match status" value="1"/>
</dbReference>
<dbReference type="SMART" id="SM00091">
    <property type="entry name" value="PAS"/>
    <property type="match status" value="1"/>
</dbReference>
<feature type="domain" description="PAS" evidence="17">
    <location>
        <begin position="318"/>
        <end position="379"/>
    </location>
</feature>
<dbReference type="InterPro" id="IPR013656">
    <property type="entry name" value="PAS_4"/>
</dbReference>
<dbReference type="EC" id="3.1.3.16" evidence="1"/>
<evidence type="ECO:0000256" key="9">
    <source>
        <dbReference type="ARBA" id="ARBA00022842"/>
    </source>
</evidence>
<dbReference type="Pfam" id="PF13185">
    <property type="entry name" value="GAF_2"/>
    <property type="match status" value="1"/>
</dbReference>
<dbReference type="GO" id="GO:0046872">
    <property type="term" value="F:metal ion binding"/>
    <property type="evidence" value="ECO:0007669"/>
    <property type="project" value="UniProtKB-KW"/>
</dbReference>
<dbReference type="EMBL" id="JADPRT010000001">
    <property type="protein sequence ID" value="MBF9066926.1"/>
    <property type="molecule type" value="Genomic_DNA"/>
</dbReference>
<dbReference type="InterPro" id="IPR001932">
    <property type="entry name" value="PPM-type_phosphatase-like_dom"/>
</dbReference>
<keyword evidence="4" id="KW-0479">Metal-binding</keyword>
<dbReference type="FunFam" id="3.60.40.10:FF:000005">
    <property type="entry name" value="Serine/threonine protein phosphatase"/>
    <property type="match status" value="1"/>
</dbReference>
<dbReference type="RefSeq" id="WP_196192095.1">
    <property type="nucleotide sequence ID" value="NZ_JADPRT010000001.1"/>
</dbReference>
<keyword evidence="19" id="KW-1185">Reference proteome</keyword>
<dbReference type="CDD" id="cd00130">
    <property type="entry name" value="PAS"/>
    <property type="match status" value="2"/>
</dbReference>
<evidence type="ECO:0000256" key="3">
    <source>
        <dbReference type="ARBA" id="ARBA00022679"/>
    </source>
</evidence>
<evidence type="ECO:0000256" key="10">
    <source>
        <dbReference type="ARBA" id="ARBA00022912"/>
    </source>
</evidence>
<keyword evidence="6" id="KW-0418">Kinase</keyword>
<dbReference type="Proteomes" id="UP000657385">
    <property type="component" value="Unassembled WGS sequence"/>
</dbReference>
<evidence type="ECO:0000256" key="13">
    <source>
        <dbReference type="ARBA" id="ARBA00056274"/>
    </source>
</evidence>
<dbReference type="Gene3D" id="3.30.450.40">
    <property type="match status" value="1"/>
</dbReference>
<dbReference type="PANTHER" id="PTHR43156:SF2">
    <property type="entry name" value="STAGE II SPORULATION PROTEIN E"/>
    <property type="match status" value="1"/>
</dbReference>
<dbReference type="Pfam" id="PF08448">
    <property type="entry name" value="PAS_4"/>
    <property type="match status" value="1"/>
</dbReference>
<keyword evidence="8" id="KW-0067">ATP-binding</keyword>
<evidence type="ECO:0000256" key="6">
    <source>
        <dbReference type="ARBA" id="ARBA00022777"/>
    </source>
</evidence>
<keyword evidence="7" id="KW-0378">Hydrolase</keyword>
<evidence type="ECO:0000256" key="14">
    <source>
        <dbReference type="ARBA" id="ARBA00075117"/>
    </source>
</evidence>
<evidence type="ECO:0000256" key="2">
    <source>
        <dbReference type="ARBA" id="ARBA00022553"/>
    </source>
</evidence>
<reference evidence="18" key="1">
    <citation type="submission" date="2020-11" db="EMBL/GenBank/DDBJ databases">
        <title>Isolation and identification of active actinomycetes.</title>
        <authorList>
            <person name="Yu B."/>
        </authorList>
    </citation>
    <scope>NUCLEOTIDE SEQUENCE</scope>
    <source>
        <strain evidence="18">NEAU-YB345</strain>
    </source>
</reference>
<dbReference type="SUPFAM" id="SSF81606">
    <property type="entry name" value="PP2C-like"/>
    <property type="match status" value="1"/>
</dbReference>
<dbReference type="SMART" id="SM00331">
    <property type="entry name" value="PP2C_SIG"/>
    <property type="match status" value="1"/>
</dbReference>
<dbReference type="Gene3D" id="3.30.450.20">
    <property type="entry name" value="PAS domain"/>
    <property type="match status" value="2"/>
</dbReference>
<dbReference type="InterPro" id="IPR003018">
    <property type="entry name" value="GAF"/>
</dbReference>
<evidence type="ECO:0000259" key="17">
    <source>
        <dbReference type="PROSITE" id="PS50112"/>
    </source>
</evidence>
<sequence length="851" mass="89566">MHPGGRNRPHRTAGSGQPPTGTGGLVPDAARCDDLQVDALERTLTRTGAYGAMIYLRSHDRRALVLSTAAGVPVGALEPFRRVSVQGSLPGPLAYRSRRTVHLAGAEDTMRRFPQLLAGLPYAFASAYAPVTYGEETYGVLCALWPAMPEGVPAAVLRKLRQGAQRLGAGLGELVAEGGTVEGRGSVLELPWPPGPAIRLGLFDLDLQTRAITLDDELRAIFGFEPSASVREAPEGSVAEPGPGRAALELVEAIDPGDLPKLRTALRHAERTGRFRPLRLRITDDTKRTRTIQVWADVRDGGGSAGRHLTGAVLDVGTAAAAAQAVERLRRGVFSLDPDGRFDYANLGAELLFGVPRGELLGERLWEALPWLADPAHEDRHRAAVISRQPTAFLARRPPDRWLAFSLYPDAHGMTGTVVPGTNPAGDDVPGSESAAVAGAVGEDAPPGPGAGATAIYHLLRLASALAEAVSVREVCEVVAEQLLPAFGGQELAIYVAADGRLHLALQVGYPKGFLDPFEGTPMRARLPGAETLTSGAPIFFASADELSSAYPGIPLDEMCAWAFLPLIASGRPVGSCILGFDEPHPFTSEERGVLTALGGLIAQALERARLYDAEYALARGLQRALLPHALPRLEGVSVAARYLPGTRGMEIGGDWYDVIVTPGGLCLVVGDVEGHSVASAGLMGQLRSAVRAFVASGHPPGEVLEHLNRLLLDLGSGLLASCCLIELDPASGRASGVRAGHLPPLLRHPDGSTHVLELGGGVLLGVDPSAAYPAEELTLPPGSVLALYTDGLVERPGTPIDQGIDRLRSSLERADDAASLEEVAERLLADMVPPSHRADDVALLLAALAD</sequence>
<keyword evidence="11" id="KW-0464">Manganese</keyword>
<evidence type="ECO:0000256" key="11">
    <source>
        <dbReference type="ARBA" id="ARBA00023211"/>
    </source>
</evidence>
<gene>
    <name evidence="18" type="ORF">I2501_02585</name>
</gene>
<name>A0A931AY88_9ACTN</name>
<dbReference type="GO" id="GO:0005524">
    <property type="term" value="F:ATP binding"/>
    <property type="evidence" value="ECO:0007669"/>
    <property type="project" value="UniProtKB-KW"/>
</dbReference>
<keyword evidence="5" id="KW-0547">Nucleotide-binding</keyword>
<proteinExistence type="predicted"/>
<feature type="compositionally biased region" description="Basic residues" evidence="16">
    <location>
        <begin position="1"/>
        <end position="11"/>
    </location>
</feature>
<dbReference type="SMART" id="SM00065">
    <property type="entry name" value="GAF"/>
    <property type="match status" value="1"/>
</dbReference>
<accession>A0A931AY88</accession>
<organism evidence="18 19">
    <name type="scientific">Streptacidiphilus fuscans</name>
    <dbReference type="NCBI Taxonomy" id="2789292"/>
    <lineage>
        <taxon>Bacteria</taxon>
        <taxon>Bacillati</taxon>
        <taxon>Actinomycetota</taxon>
        <taxon>Actinomycetes</taxon>
        <taxon>Kitasatosporales</taxon>
        <taxon>Streptomycetaceae</taxon>
        <taxon>Streptacidiphilus</taxon>
    </lineage>
</organism>
<dbReference type="InterPro" id="IPR036457">
    <property type="entry name" value="PPM-type-like_dom_sf"/>
</dbReference>
<dbReference type="InterPro" id="IPR035965">
    <property type="entry name" value="PAS-like_dom_sf"/>
</dbReference>
<comment type="caution">
    <text evidence="18">The sequence shown here is derived from an EMBL/GenBank/DDBJ whole genome shotgun (WGS) entry which is preliminary data.</text>
</comment>
<comment type="catalytic activity">
    <reaction evidence="12">
        <text>O-phospho-L-seryl-[protein] + H2O = L-seryl-[protein] + phosphate</text>
        <dbReference type="Rhea" id="RHEA:20629"/>
        <dbReference type="Rhea" id="RHEA-COMP:9863"/>
        <dbReference type="Rhea" id="RHEA-COMP:11604"/>
        <dbReference type="ChEBI" id="CHEBI:15377"/>
        <dbReference type="ChEBI" id="CHEBI:29999"/>
        <dbReference type="ChEBI" id="CHEBI:43474"/>
        <dbReference type="ChEBI" id="CHEBI:83421"/>
        <dbReference type="EC" id="3.1.3.16"/>
    </reaction>
</comment>
<evidence type="ECO:0000256" key="4">
    <source>
        <dbReference type="ARBA" id="ARBA00022723"/>
    </source>
</evidence>
<evidence type="ECO:0000256" key="1">
    <source>
        <dbReference type="ARBA" id="ARBA00013081"/>
    </source>
</evidence>
<comment type="function">
    <text evidence="13">Primarily acts as an independent SigF regulator that is sensitive to the osmosensory signal, mediating the cross talk of PknD with the SigF regulon. Possesses both phosphatase and kinase activities. The kinase domain functions as a classic anti-sigma factor-like kinase to phosphorylate the anti-anti-sigma factor domain at the canonical regulatory site, and the phosphatase domain antagonizes this activity.</text>
</comment>
<keyword evidence="10" id="KW-0904">Protein phosphatase</keyword>
<dbReference type="PROSITE" id="PS50112">
    <property type="entry name" value="PAS"/>
    <property type="match status" value="1"/>
</dbReference>
<keyword evidence="3" id="KW-0808">Transferase</keyword>
<evidence type="ECO:0000256" key="5">
    <source>
        <dbReference type="ARBA" id="ARBA00022741"/>
    </source>
</evidence>
<dbReference type="InterPro" id="IPR029016">
    <property type="entry name" value="GAF-like_dom_sf"/>
</dbReference>
<dbReference type="InterPro" id="IPR000014">
    <property type="entry name" value="PAS"/>
</dbReference>
<dbReference type="PANTHER" id="PTHR43156">
    <property type="entry name" value="STAGE II SPORULATION PROTEIN E-RELATED"/>
    <property type="match status" value="1"/>
</dbReference>
<protein>
    <recommendedName>
        <fullName evidence="1">protein-serine/threonine phosphatase</fullName>
        <ecNumber evidence="1">3.1.3.16</ecNumber>
    </recommendedName>
    <alternativeName>
        <fullName evidence="15">Protein-serine/threonine phosphatase</fullName>
    </alternativeName>
    <alternativeName>
        <fullName evidence="14">Serine/threonine-protein kinase</fullName>
    </alternativeName>
</protein>
<feature type="region of interest" description="Disordered" evidence="16">
    <location>
        <begin position="1"/>
        <end position="28"/>
    </location>
</feature>
<keyword evidence="2" id="KW-0597">Phosphoprotein</keyword>
<evidence type="ECO:0000256" key="12">
    <source>
        <dbReference type="ARBA" id="ARBA00047761"/>
    </source>
</evidence>
<dbReference type="Pfam" id="PF07228">
    <property type="entry name" value="SpoIIE"/>
    <property type="match status" value="1"/>
</dbReference>
<evidence type="ECO:0000313" key="19">
    <source>
        <dbReference type="Proteomes" id="UP000657385"/>
    </source>
</evidence>
<dbReference type="GO" id="GO:0016301">
    <property type="term" value="F:kinase activity"/>
    <property type="evidence" value="ECO:0007669"/>
    <property type="project" value="UniProtKB-KW"/>
</dbReference>